<evidence type="ECO:0000313" key="2">
    <source>
        <dbReference type="Proteomes" id="UP001562354"/>
    </source>
</evidence>
<evidence type="ECO:0008006" key="3">
    <source>
        <dbReference type="Google" id="ProtNLM"/>
    </source>
</evidence>
<accession>A0ABR3PFB2</accession>
<dbReference type="InterPro" id="IPR023393">
    <property type="entry name" value="START-like_dom_sf"/>
</dbReference>
<sequence>MTKGTTLYLAYTAPINPPSATPVLTLAQCWSGLQLKIRDAPVFVGAIASCDVLEDSDDERFGTVVREVVFKSDASKSIKETCVSCWPCKVDFHQPDGSTVTNTISQGPTGQPDDLCMTYSFQWLLPDVEAGSKKEDEARTQYSGMAKMAVDKSIEAIRRLVGEGKL</sequence>
<name>A0ABR3PFB2_9PEZI</name>
<dbReference type="Gene3D" id="3.30.530.20">
    <property type="match status" value="1"/>
</dbReference>
<protein>
    <recommendedName>
        <fullName evidence="3">DUF1857-domain-containing protein</fullName>
    </recommendedName>
</protein>
<organism evidence="1 2">
    <name type="scientific">Neodothiora populina</name>
    <dbReference type="NCBI Taxonomy" id="2781224"/>
    <lineage>
        <taxon>Eukaryota</taxon>
        <taxon>Fungi</taxon>
        <taxon>Dikarya</taxon>
        <taxon>Ascomycota</taxon>
        <taxon>Pezizomycotina</taxon>
        <taxon>Dothideomycetes</taxon>
        <taxon>Dothideomycetidae</taxon>
        <taxon>Dothideales</taxon>
        <taxon>Dothioraceae</taxon>
        <taxon>Neodothiora</taxon>
    </lineage>
</organism>
<dbReference type="Pfam" id="PF08982">
    <property type="entry name" value="AtaL"/>
    <property type="match status" value="1"/>
</dbReference>
<dbReference type="InterPro" id="IPR015075">
    <property type="entry name" value="AtaL"/>
</dbReference>
<dbReference type="RefSeq" id="XP_069201107.1">
    <property type="nucleotide sequence ID" value="XM_069343279.1"/>
</dbReference>
<proteinExistence type="predicted"/>
<gene>
    <name evidence="1" type="ORF">AAFC00_003760</name>
</gene>
<dbReference type="GeneID" id="95977460"/>
<dbReference type="CDD" id="cd08863">
    <property type="entry name" value="SRPBCC_DUF1857"/>
    <property type="match status" value="1"/>
</dbReference>
<reference evidence="1 2" key="1">
    <citation type="submission" date="2024-07" db="EMBL/GenBank/DDBJ databases">
        <title>Draft sequence of the Neodothiora populina.</title>
        <authorList>
            <person name="Drown D.D."/>
            <person name="Schuette U.S."/>
            <person name="Buechlein A.B."/>
            <person name="Rusch D.R."/>
            <person name="Winton L.W."/>
            <person name="Adams G.A."/>
        </authorList>
    </citation>
    <scope>NUCLEOTIDE SEQUENCE [LARGE SCALE GENOMIC DNA]</scope>
    <source>
        <strain evidence="1 2">CPC 39397</strain>
    </source>
</reference>
<dbReference type="SUPFAM" id="SSF55961">
    <property type="entry name" value="Bet v1-like"/>
    <property type="match status" value="1"/>
</dbReference>
<dbReference type="Proteomes" id="UP001562354">
    <property type="component" value="Unassembled WGS sequence"/>
</dbReference>
<keyword evidence="2" id="KW-1185">Reference proteome</keyword>
<evidence type="ECO:0000313" key="1">
    <source>
        <dbReference type="EMBL" id="KAL1304833.1"/>
    </source>
</evidence>
<comment type="caution">
    <text evidence="1">The sequence shown here is derived from an EMBL/GenBank/DDBJ whole genome shotgun (WGS) entry which is preliminary data.</text>
</comment>
<dbReference type="EMBL" id="JBFMKM010000008">
    <property type="protein sequence ID" value="KAL1304833.1"/>
    <property type="molecule type" value="Genomic_DNA"/>
</dbReference>